<evidence type="ECO:0000313" key="3">
    <source>
        <dbReference type="Proteomes" id="UP000078550"/>
    </source>
</evidence>
<reference evidence="3" key="1">
    <citation type="submission" date="2016-05" db="EMBL/GenBank/DDBJ databases">
        <authorList>
            <person name="Naeem Raeece"/>
        </authorList>
    </citation>
    <scope>NUCLEOTIDE SEQUENCE [LARGE SCALE GENOMIC DNA]</scope>
</reference>
<accession>A0A1A8YYP8</accession>
<reference evidence="1" key="3">
    <citation type="submission" date="2016-05" db="EMBL/GenBank/DDBJ databases">
        <authorList>
            <person name="Lavstsen T."/>
            <person name="Jespersen J.S."/>
        </authorList>
    </citation>
    <scope>NUCLEOTIDE SEQUENCE [LARGE SCALE GENOMIC DNA]</scope>
</reference>
<dbReference type="AlphaFoldDB" id="A0A1A8YYP8"/>
<sequence>MYTLIPRGKTSCERYVYSFPFCLPFLRVAADQHHCPLCLAFHFPFRFPRENFATLKKISVETNFERHTGRGVGKMWSF</sequence>
<organism evidence="1 4">
    <name type="scientific">Plasmodium ovale wallikeri</name>
    <dbReference type="NCBI Taxonomy" id="864142"/>
    <lineage>
        <taxon>Eukaryota</taxon>
        <taxon>Sar</taxon>
        <taxon>Alveolata</taxon>
        <taxon>Apicomplexa</taxon>
        <taxon>Aconoidasida</taxon>
        <taxon>Haemosporida</taxon>
        <taxon>Plasmodiidae</taxon>
        <taxon>Plasmodium</taxon>
        <taxon>Plasmodium (Plasmodium)</taxon>
    </lineage>
</organism>
<evidence type="ECO:0000313" key="1">
    <source>
        <dbReference type="EMBL" id="SBT36584.1"/>
    </source>
</evidence>
<gene>
    <name evidence="1" type="ORF">POVWA1_033240</name>
    <name evidence="2" type="ORF">POVWA2_032860</name>
</gene>
<evidence type="ECO:0000313" key="4">
    <source>
        <dbReference type="Proteomes" id="UP000078555"/>
    </source>
</evidence>
<evidence type="ECO:0000313" key="2">
    <source>
        <dbReference type="EMBL" id="SBT37029.1"/>
    </source>
</evidence>
<protein>
    <submittedName>
        <fullName evidence="1">Uncharacterized protein</fullName>
    </submittedName>
</protein>
<keyword evidence="4" id="KW-1185">Reference proteome</keyword>
<name>A0A1A8YYP8_PLAOA</name>
<proteinExistence type="predicted"/>
<reference evidence="4" key="2">
    <citation type="submission" date="2016-05" db="EMBL/GenBank/DDBJ databases">
        <authorList>
            <person name="Naeem R."/>
        </authorList>
    </citation>
    <scope>NUCLEOTIDE SEQUENCE [LARGE SCALE GENOMIC DNA]</scope>
</reference>
<dbReference type="Proteomes" id="UP000078555">
    <property type="component" value="Unassembled WGS sequence"/>
</dbReference>
<dbReference type="Proteomes" id="UP000078550">
    <property type="component" value="Unassembled WGS sequence"/>
</dbReference>
<dbReference type="EMBL" id="FLRE01000127">
    <property type="protein sequence ID" value="SBT37029.1"/>
    <property type="molecule type" value="Genomic_DNA"/>
</dbReference>
<dbReference type="EMBL" id="FLRD01000098">
    <property type="protein sequence ID" value="SBT36584.1"/>
    <property type="molecule type" value="Genomic_DNA"/>
</dbReference>